<reference evidence="1" key="1">
    <citation type="journal article" date="2020" name="Nature">
        <title>Giant virus diversity and host interactions through global metagenomics.</title>
        <authorList>
            <person name="Schulz F."/>
            <person name="Roux S."/>
            <person name="Paez-Espino D."/>
            <person name="Jungbluth S."/>
            <person name="Walsh D.A."/>
            <person name="Denef V.J."/>
            <person name="McMahon K.D."/>
            <person name="Konstantinidis K.T."/>
            <person name="Eloe-Fadrosh E.A."/>
            <person name="Kyrpides N.C."/>
            <person name="Woyke T."/>
        </authorList>
    </citation>
    <scope>NUCLEOTIDE SEQUENCE</scope>
    <source>
        <strain evidence="1">GVMAG-S-ERX555907-63</strain>
    </source>
</reference>
<evidence type="ECO:0000313" key="1">
    <source>
        <dbReference type="EMBL" id="QHU22794.1"/>
    </source>
</evidence>
<dbReference type="InterPro" id="IPR029044">
    <property type="entry name" value="Nucleotide-diphossugar_trans"/>
</dbReference>
<protein>
    <recommendedName>
        <fullName evidence="2">Glycosyltransferase</fullName>
    </recommendedName>
</protein>
<evidence type="ECO:0008006" key="2">
    <source>
        <dbReference type="Google" id="ProtNLM"/>
    </source>
</evidence>
<name>A0A6C0L244_9ZZZZ</name>
<dbReference type="SUPFAM" id="SSF53448">
    <property type="entry name" value="Nucleotide-diphospho-sugar transferases"/>
    <property type="match status" value="1"/>
</dbReference>
<dbReference type="Gene3D" id="3.90.550.10">
    <property type="entry name" value="Spore Coat Polysaccharide Biosynthesis Protein SpsA, Chain A"/>
    <property type="match status" value="1"/>
</dbReference>
<organism evidence="1">
    <name type="scientific">viral metagenome</name>
    <dbReference type="NCBI Taxonomy" id="1070528"/>
    <lineage>
        <taxon>unclassified sequences</taxon>
        <taxon>metagenomes</taxon>
        <taxon>organismal metagenomes</taxon>
    </lineage>
</organism>
<dbReference type="EMBL" id="MN741018">
    <property type="protein sequence ID" value="QHU22794.1"/>
    <property type="molecule type" value="Genomic_DNA"/>
</dbReference>
<accession>A0A6C0L244</accession>
<dbReference type="AlphaFoldDB" id="A0A6C0L244"/>
<proteinExistence type="predicted"/>
<sequence>MTEFENECAIIVLTRGYEKINDYKVLIERNNHIRKNLTNISIPLLFFHEGNITPEHQEHIIANTPDLWMNFIDISATAFLKDKESIKFDERTDHPPWQIGYRHMCHFWFKDFFDYVENYDYVLRIDEDCFVKFSIDKAFEEIISNKENPFFYGTTFGEPGWIVKNMNATTLDFMKKKGLNAKSRRAVGPLTCIFGLNLPIIREKMDILNEFFDHIDKSEGIYQYRWGDLPLWGEMMFYFFDIECLTEKYIKRWMLWYHKSHGKTVNLKYHQPEKKP</sequence>